<name>A0ABP3B6P6_9FLAO</name>
<accession>A0ABP3B6P6</accession>
<sequence>MGRHKMTKGICNICGIKTNLSYEHVPPKAAFNKNTKYVSIKFEDYIQSRNLMKEIPKGKTKQGGIGYNSFCEKCNNFFGANYVNAYVKWVNAGVQLLADSEFASCYFEIKNIEPLSILKQIISMFLAINDNSFSNDFKELSEFVINKESKILPEKFQIYTYLTRAERLRYMKYSAIGDLNTRQTVLCSEMAYPPFGYVLTIDSKINKKYLRNITEFKNYDFNENKDFIMSLAQLPTYTIYSLDYRSKDKLNNDIEKANNLMDNIDKFRKENS</sequence>
<organism evidence="1 2">
    <name type="scientific">Cellulophaga geojensis KL-A</name>
    <dbReference type="NCBI Taxonomy" id="1328323"/>
    <lineage>
        <taxon>Bacteria</taxon>
        <taxon>Pseudomonadati</taxon>
        <taxon>Bacteroidota</taxon>
        <taxon>Flavobacteriia</taxon>
        <taxon>Flavobacteriales</taxon>
        <taxon>Flavobacteriaceae</taxon>
        <taxon>Cellulophaga</taxon>
    </lineage>
</organism>
<reference evidence="1 2" key="1">
    <citation type="journal article" date="2014" name="Genome Announc.">
        <title>Draft Genome Sequence of the Carrageenan-Degrading Bacterium Cellulophaga sp. Strain KL-A, Isolated from Decaying Marine Algae.</title>
        <authorList>
            <person name="Shan D."/>
            <person name="Ying J."/>
            <person name="Li X."/>
            <person name="Gao Z."/>
            <person name="Wei G."/>
            <person name="Shao Z."/>
        </authorList>
    </citation>
    <scope>NUCLEOTIDE SEQUENCE [LARGE SCALE GENOMIC DNA]</scope>
    <source>
        <strain evidence="1 2">KL-A</strain>
    </source>
</reference>
<evidence type="ECO:0000313" key="2">
    <source>
        <dbReference type="Proteomes" id="UP000019275"/>
    </source>
</evidence>
<protein>
    <recommendedName>
        <fullName evidence="3">HNH endonuclease 5 domain-containing protein</fullName>
    </recommendedName>
</protein>
<dbReference type="Proteomes" id="UP000019275">
    <property type="component" value="Unassembled WGS sequence"/>
</dbReference>
<evidence type="ECO:0000313" key="1">
    <source>
        <dbReference type="EMBL" id="EWH12977.1"/>
    </source>
</evidence>
<comment type="caution">
    <text evidence="1">The sequence shown here is derived from an EMBL/GenBank/DDBJ whole genome shotgun (WGS) entry which is preliminary data.</text>
</comment>
<dbReference type="EMBL" id="ARZX01000015">
    <property type="protein sequence ID" value="EWH12977.1"/>
    <property type="molecule type" value="Genomic_DNA"/>
</dbReference>
<proteinExistence type="predicted"/>
<dbReference type="RefSeq" id="WP_034646023.1">
    <property type="nucleotide sequence ID" value="NZ_ARZX01000015.1"/>
</dbReference>
<keyword evidence="2" id="KW-1185">Reference proteome</keyword>
<evidence type="ECO:0008006" key="3">
    <source>
        <dbReference type="Google" id="ProtNLM"/>
    </source>
</evidence>
<gene>
    <name evidence="1" type="ORF">KLA_11600</name>
</gene>